<comment type="caution">
    <text evidence="1">The sequence shown here is derived from an EMBL/GenBank/DDBJ whole genome shotgun (WGS) entry which is preliminary data.</text>
</comment>
<dbReference type="Proteomes" id="UP001629536">
    <property type="component" value="Unassembled WGS sequence"/>
</dbReference>
<organism evidence="1 2">
    <name type="scientific">Helcococcus bovis</name>
    <dbReference type="NCBI Taxonomy" id="3153252"/>
    <lineage>
        <taxon>Bacteria</taxon>
        <taxon>Bacillati</taxon>
        <taxon>Bacillota</taxon>
        <taxon>Tissierellia</taxon>
        <taxon>Tissierellales</taxon>
        <taxon>Peptoniphilaceae</taxon>
        <taxon>Helcococcus</taxon>
    </lineage>
</organism>
<evidence type="ECO:0000313" key="1">
    <source>
        <dbReference type="EMBL" id="MFM1525255.1"/>
    </source>
</evidence>
<proteinExistence type="predicted"/>
<accession>A0ABW9F8B9</accession>
<sequence>MTTYKYITRDRECGNIIDGFNTLEEAKEAINQYEKEDKKDGIFESDFYEIYNSETEEIEE</sequence>
<gene>
    <name evidence="1" type="ORF">ABGF40_06150</name>
</gene>
<keyword evidence="2" id="KW-1185">Reference proteome</keyword>
<dbReference type="RefSeq" id="WP_408126748.1">
    <property type="nucleotide sequence ID" value="NZ_JBFNFH010000014.1"/>
</dbReference>
<protein>
    <recommendedName>
        <fullName evidence="3">Phage protein</fullName>
    </recommendedName>
</protein>
<name>A0ABW9F8B9_9FIRM</name>
<evidence type="ECO:0000313" key="2">
    <source>
        <dbReference type="Proteomes" id="UP001629536"/>
    </source>
</evidence>
<evidence type="ECO:0008006" key="3">
    <source>
        <dbReference type="Google" id="ProtNLM"/>
    </source>
</evidence>
<reference evidence="1 2" key="1">
    <citation type="journal article" date="2024" name="Front. Microbiol.">
        <title>Pangenomic and biochemical analyses of Helcococcus ovis reveal widespread tetracycline resistance and a novel bacterial species, Helcococcus bovis.</title>
        <authorList>
            <person name="Cunha F."/>
            <person name="Zhai Y."/>
            <person name="Casaro S."/>
            <person name="Jones K.L."/>
            <person name="Hernandez M."/>
            <person name="Bisinotto R.S."/>
            <person name="Kariyawasam S."/>
            <person name="Brown M.B."/>
            <person name="Phillips A."/>
            <person name="Jeong K.C."/>
            <person name="Galvao K.N."/>
        </authorList>
    </citation>
    <scope>NUCLEOTIDE SEQUENCE [LARGE SCALE GENOMIC DNA]</scope>
    <source>
        <strain evidence="1 2">KG197</strain>
    </source>
</reference>
<dbReference type="EMBL" id="JBFNFH010000014">
    <property type="protein sequence ID" value="MFM1525255.1"/>
    <property type="molecule type" value="Genomic_DNA"/>
</dbReference>